<comment type="similarity">
    <text evidence="2">Belongs to the strictosidine synthase family.</text>
</comment>
<dbReference type="Pfam" id="PF03088">
    <property type="entry name" value="Str_synth"/>
    <property type="match status" value="1"/>
</dbReference>
<dbReference type="EMBL" id="CAMAPF010000989">
    <property type="protein sequence ID" value="CAH9135522.1"/>
    <property type="molecule type" value="Genomic_DNA"/>
</dbReference>
<dbReference type="GO" id="GO:0005773">
    <property type="term" value="C:vacuole"/>
    <property type="evidence" value="ECO:0007669"/>
    <property type="project" value="UniProtKB-SubCell"/>
</dbReference>
<feature type="domain" description="Strictosidine synthase conserved region" evidence="7">
    <location>
        <begin position="159"/>
        <end position="246"/>
    </location>
</feature>
<sequence length="371" mass="41119">MAKLPASWPIFTPIVPVIAAVFFYRFESFDPVPYPDHELVDGEPLFVPKRNSQLLRGSEKIGEGLLAAPEDVAYDPKTGQLYTGGVDGWVSRVWVNGSAAEMVVEKWVNTGGRPLGIAHGVNGEVIVADAYKGLLNISRDGGINLLTDEAEGVKFKLADGVDIGGDGIVYFTDASHKHSYKDHALDLLEGRPNGRFLSYDPTTKLTKVLLKDLYFPNGVAVSPDQTFVVFCETPMRRCRRYYIQGPKKGSVDMFVVNLPGLPDNIKYDGESLFWIGLSTEADMFEWLKRYPSIRKIVGMMEKYTGRPVVEKNGGTIAIDLEGKAVAYYYDKHISLITSSVKIGEHLYCGSLNRSHILRLKLTHFPATPPTL</sequence>
<evidence type="ECO:0000256" key="4">
    <source>
        <dbReference type="ARBA" id="ARBA00022554"/>
    </source>
</evidence>
<keyword evidence="4" id="KW-0926">Vacuole</keyword>
<evidence type="ECO:0000256" key="6">
    <source>
        <dbReference type="SAM" id="Phobius"/>
    </source>
</evidence>
<reference evidence="8" key="1">
    <citation type="submission" date="2022-07" db="EMBL/GenBank/DDBJ databases">
        <authorList>
            <person name="Macas J."/>
            <person name="Novak P."/>
            <person name="Neumann P."/>
        </authorList>
    </citation>
    <scope>NUCLEOTIDE SEQUENCE</scope>
</reference>
<keyword evidence="9" id="KW-1185">Reference proteome</keyword>
<evidence type="ECO:0000313" key="8">
    <source>
        <dbReference type="EMBL" id="CAH9135522.1"/>
    </source>
</evidence>
<evidence type="ECO:0000256" key="2">
    <source>
        <dbReference type="ARBA" id="ARBA00009191"/>
    </source>
</evidence>
<evidence type="ECO:0000313" key="9">
    <source>
        <dbReference type="Proteomes" id="UP001152523"/>
    </source>
</evidence>
<evidence type="ECO:0000256" key="1">
    <source>
        <dbReference type="ARBA" id="ARBA00004116"/>
    </source>
</evidence>
<dbReference type="InterPro" id="IPR011042">
    <property type="entry name" value="6-blade_b-propeller_TolB-like"/>
</dbReference>
<keyword evidence="5" id="KW-0325">Glycoprotein</keyword>
<gene>
    <name evidence="8" type="ORF">CEPIT_LOCUS34582</name>
</gene>
<dbReference type="PANTHER" id="PTHR10426:SF88">
    <property type="entry name" value="ADIPOCYTE PLASMA MEMBRANE-ASSOCIATED PROTEIN HEMOMUCIN-RELATED"/>
    <property type="match status" value="1"/>
</dbReference>
<protein>
    <recommendedName>
        <fullName evidence="7">Strictosidine synthase conserved region domain-containing protein</fullName>
    </recommendedName>
</protein>
<dbReference type="SUPFAM" id="SSF63829">
    <property type="entry name" value="Calcium-dependent phosphotriesterase"/>
    <property type="match status" value="1"/>
</dbReference>
<evidence type="ECO:0000259" key="7">
    <source>
        <dbReference type="Pfam" id="PF03088"/>
    </source>
</evidence>
<keyword evidence="3" id="KW-0597">Phosphoprotein</keyword>
<evidence type="ECO:0000256" key="5">
    <source>
        <dbReference type="ARBA" id="ARBA00023180"/>
    </source>
</evidence>
<dbReference type="Proteomes" id="UP001152523">
    <property type="component" value="Unassembled WGS sequence"/>
</dbReference>
<comment type="caution">
    <text evidence="8">The sequence shown here is derived from an EMBL/GenBank/DDBJ whole genome shotgun (WGS) entry which is preliminary data.</text>
</comment>
<keyword evidence="6" id="KW-0812">Transmembrane</keyword>
<dbReference type="GO" id="GO:0016787">
    <property type="term" value="F:hydrolase activity"/>
    <property type="evidence" value="ECO:0007669"/>
    <property type="project" value="TreeGrafter"/>
</dbReference>
<evidence type="ECO:0000256" key="3">
    <source>
        <dbReference type="ARBA" id="ARBA00022553"/>
    </source>
</evidence>
<keyword evidence="6" id="KW-1133">Transmembrane helix</keyword>
<name>A0AAV0FJQ0_9ASTE</name>
<keyword evidence="6" id="KW-0472">Membrane</keyword>
<proteinExistence type="inferred from homology"/>
<dbReference type="Gene3D" id="2.120.10.30">
    <property type="entry name" value="TolB, C-terminal domain"/>
    <property type="match status" value="1"/>
</dbReference>
<dbReference type="GO" id="GO:0012505">
    <property type="term" value="C:endomembrane system"/>
    <property type="evidence" value="ECO:0007669"/>
    <property type="project" value="TreeGrafter"/>
</dbReference>
<dbReference type="AlphaFoldDB" id="A0AAV0FJQ0"/>
<organism evidence="8 9">
    <name type="scientific">Cuscuta epithymum</name>
    <dbReference type="NCBI Taxonomy" id="186058"/>
    <lineage>
        <taxon>Eukaryota</taxon>
        <taxon>Viridiplantae</taxon>
        <taxon>Streptophyta</taxon>
        <taxon>Embryophyta</taxon>
        <taxon>Tracheophyta</taxon>
        <taxon>Spermatophyta</taxon>
        <taxon>Magnoliopsida</taxon>
        <taxon>eudicotyledons</taxon>
        <taxon>Gunneridae</taxon>
        <taxon>Pentapetalae</taxon>
        <taxon>asterids</taxon>
        <taxon>lamiids</taxon>
        <taxon>Solanales</taxon>
        <taxon>Convolvulaceae</taxon>
        <taxon>Cuscuteae</taxon>
        <taxon>Cuscuta</taxon>
        <taxon>Cuscuta subgen. Cuscuta</taxon>
    </lineage>
</organism>
<accession>A0AAV0FJQ0</accession>
<dbReference type="PANTHER" id="PTHR10426">
    <property type="entry name" value="STRICTOSIDINE SYNTHASE-RELATED"/>
    <property type="match status" value="1"/>
</dbReference>
<dbReference type="InterPro" id="IPR018119">
    <property type="entry name" value="Strictosidine_synth_cons-reg"/>
</dbReference>
<comment type="subcellular location">
    <subcellularLocation>
        <location evidence="1">Vacuole</location>
    </subcellularLocation>
</comment>
<dbReference type="Pfam" id="PF20067">
    <property type="entry name" value="SSL_N"/>
    <property type="match status" value="1"/>
</dbReference>
<feature type="transmembrane region" description="Helical" evidence="6">
    <location>
        <begin position="6"/>
        <end position="24"/>
    </location>
</feature>